<dbReference type="PANTHER" id="PTHR33365">
    <property type="entry name" value="YALI0B05434P"/>
    <property type="match status" value="1"/>
</dbReference>
<evidence type="ECO:0000256" key="3">
    <source>
        <dbReference type="ARBA" id="ARBA00035112"/>
    </source>
</evidence>
<gene>
    <name evidence="5" type="ORF">EV702DRAFT_1136393</name>
</gene>
<keyword evidence="4" id="KW-0472">Membrane</keyword>
<keyword evidence="4" id="KW-0812">Transmembrane</keyword>
<evidence type="ECO:0000313" key="5">
    <source>
        <dbReference type="EMBL" id="KAG1771657.1"/>
    </source>
</evidence>
<dbReference type="GO" id="GO:0016491">
    <property type="term" value="F:oxidoreductase activity"/>
    <property type="evidence" value="ECO:0007669"/>
    <property type="project" value="UniProtKB-KW"/>
</dbReference>
<feature type="transmembrane region" description="Helical" evidence="4">
    <location>
        <begin position="6"/>
        <end position="25"/>
    </location>
</feature>
<keyword evidence="4" id="KW-1133">Transmembrane helix</keyword>
<reference evidence="5" key="1">
    <citation type="journal article" date="2020" name="New Phytol.">
        <title>Comparative genomics reveals dynamic genome evolution in host specialist ectomycorrhizal fungi.</title>
        <authorList>
            <person name="Lofgren L.A."/>
            <person name="Nguyen N.H."/>
            <person name="Vilgalys R."/>
            <person name="Ruytinx J."/>
            <person name="Liao H.L."/>
            <person name="Branco S."/>
            <person name="Kuo A."/>
            <person name="LaButti K."/>
            <person name="Lipzen A."/>
            <person name="Andreopoulos W."/>
            <person name="Pangilinan J."/>
            <person name="Riley R."/>
            <person name="Hundley H."/>
            <person name="Na H."/>
            <person name="Barry K."/>
            <person name="Grigoriev I.V."/>
            <person name="Stajich J.E."/>
            <person name="Kennedy P.G."/>
        </authorList>
    </citation>
    <scope>NUCLEOTIDE SEQUENCE</scope>
    <source>
        <strain evidence="5">DOB743</strain>
    </source>
</reference>
<dbReference type="EMBL" id="JABBWD010000057">
    <property type="protein sequence ID" value="KAG1771657.1"/>
    <property type="molecule type" value="Genomic_DNA"/>
</dbReference>
<comment type="similarity">
    <text evidence="3">Belongs to the ustYa family.</text>
</comment>
<keyword evidence="2" id="KW-0560">Oxidoreductase</keyword>
<dbReference type="Proteomes" id="UP000714275">
    <property type="component" value="Unassembled WGS sequence"/>
</dbReference>
<sequence length="185" mass="21318">MRRLVFAFKVTLATVVGIGLVNFIARWPWFSDSRYFKGVALSRDLSLQVEFGEPVWMRVDQTAHYRADTDEGGEEFAKLVPRGGHTVHIKDADTGESHLYTVTLFHQLKCLEIIRDNYAEMRSPSLIARHCMNYLRQSILCHPNMRIEPVVNNLGTAIRGYETVCRDWTKVYEEVDRLHGMTSNV</sequence>
<organism evidence="5 6">
    <name type="scientific">Suillus placidus</name>
    <dbReference type="NCBI Taxonomy" id="48579"/>
    <lineage>
        <taxon>Eukaryota</taxon>
        <taxon>Fungi</taxon>
        <taxon>Dikarya</taxon>
        <taxon>Basidiomycota</taxon>
        <taxon>Agaricomycotina</taxon>
        <taxon>Agaricomycetes</taxon>
        <taxon>Agaricomycetidae</taxon>
        <taxon>Boletales</taxon>
        <taxon>Suillineae</taxon>
        <taxon>Suillaceae</taxon>
        <taxon>Suillus</taxon>
    </lineage>
</organism>
<comment type="pathway">
    <text evidence="1">Mycotoxin biosynthesis.</text>
</comment>
<dbReference type="OrthoDB" id="3687641at2759"/>
<keyword evidence="6" id="KW-1185">Reference proteome</keyword>
<accession>A0A9P7CXX3</accession>
<dbReference type="PANTHER" id="PTHR33365:SF11">
    <property type="entry name" value="TAT PATHWAY SIGNAL SEQUENCE"/>
    <property type="match status" value="1"/>
</dbReference>
<evidence type="ECO:0000256" key="4">
    <source>
        <dbReference type="SAM" id="Phobius"/>
    </source>
</evidence>
<dbReference type="AlphaFoldDB" id="A0A9P7CXX3"/>
<proteinExistence type="inferred from homology"/>
<evidence type="ECO:0000313" key="6">
    <source>
        <dbReference type="Proteomes" id="UP000714275"/>
    </source>
</evidence>
<dbReference type="GO" id="GO:0043386">
    <property type="term" value="P:mycotoxin biosynthetic process"/>
    <property type="evidence" value="ECO:0007669"/>
    <property type="project" value="InterPro"/>
</dbReference>
<evidence type="ECO:0000256" key="1">
    <source>
        <dbReference type="ARBA" id="ARBA00004685"/>
    </source>
</evidence>
<comment type="caution">
    <text evidence="5">The sequence shown here is derived from an EMBL/GenBank/DDBJ whole genome shotgun (WGS) entry which is preliminary data.</text>
</comment>
<name>A0A9P7CXX3_9AGAM</name>
<evidence type="ECO:0000256" key="2">
    <source>
        <dbReference type="ARBA" id="ARBA00023002"/>
    </source>
</evidence>
<protein>
    <submittedName>
        <fullName evidence="5">Uncharacterized protein</fullName>
    </submittedName>
</protein>
<dbReference type="InterPro" id="IPR021765">
    <property type="entry name" value="UstYa-like"/>
</dbReference>
<dbReference type="Pfam" id="PF11807">
    <property type="entry name" value="UstYa"/>
    <property type="match status" value="1"/>
</dbReference>